<dbReference type="Proteomes" id="UP000275267">
    <property type="component" value="Unassembled WGS sequence"/>
</dbReference>
<dbReference type="InterPro" id="IPR001117">
    <property type="entry name" value="Cu-oxidase_2nd"/>
</dbReference>
<feature type="domain" description="Plastocyanin-like" evidence="13">
    <location>
        <begin position="234"/>
        <end position="306"/>
    </location>
</feature>
<evidence type="ECO:0000256" key="6">
    <source>
        <dbReference type="ARBA" id="ARBA00022824"/>
    </source>
</evidence>
<keyword evidence="6" id="KW-0256">Endoplasmic reticulum</keyword>
<dbReference type="CDD" id="cd13868">
    <property type="entry name" value="CuRO_2_CotA_like"/>
    <property type="match status" value="1"/>
</dbReference>
<feature type="domain" description="Plastocyanin-like" evidence="15">
    <location>
        <begin position="102"/>
        <end position="179"/>
    </location>
</feature>
<sequence>MTVAASPRIRTRCASSSSSRRNVPPLERSLGSMVTCTAKASVRVWTFSCVYLGTANFKVHIRTGGNSISPHHQAWENHLPDRHILPWDPTVPTAIPRNGGVPTVVHLHGSAHPPQADGSAFAWFTAGFRETGPAWTQATYRYPNVQPPGNLWYHDHALGLTRANLLAGLLGAYVIEKPEVDVPMDLPCDDDDLHLVIADRSFNVDGSLDMNSTGSAPSVHPQWQPEYFGEALTVNGKAWPFLAVHRRRYRFRILNASNARYFNVSLSNGMPFHVVGSDASYLAAPVTVSSLLISPAEIFDVVVDFSMSPTAEVEMLNSAPYPFPTGTAPGPLNGKVMKFVVAPNEPRDPPDNSTVPDREVPYANVASPGPTSETRYIAMYEYLTPSGQSTHLYINGLRLEDPVTEMPRSGTTELWHVINLTGDNHPLHIHLGMFQAVKMQQLLDLQAFTDCMTQVNDAVRCGVDRHAVGPVVPVPDHEKTWKNVVKVPPGFVTTVVVAFKLVDTNQPYPFDATAEPEYVYHCHVSATGFVHVSPINKYSDVVLCDAVQILDHEDNAMIRPLKLLP</sequence>
<feature type="compositionally biased region" description="Low complexity" evidence="12">
    <location>
        <begin position="12"/>
        <end position="21"/>
    </location>
</feature>
<keyword evidence="5" id="KW-0732">Signal</keyword>
<evidence type="ECO:0000256" key="3">
    <source>
        <dbReference type="ARBA" id="ARBA00010609"/>
    </source>
</evidence>
<evidence type="ECO:0000259" key="13">
    <source>
        <dbReference type="Pfam" id="PF00394"/>
    </source>
</evidence>
<dbReference type="AlphaFoldDB" id="A0A3L6R573"/>
<feature type="compositionally biased region" description="Basic and acidic residues" evidence="12">
    <location>
        <begin position="345"/>
        <end position="360"/>
    </location>
</feature>
<proteinExistence type="inferred from homology"/>
<comment type="caution">
    <text evidence="16">The sequence shown here is derived from an EMBL/GenBank/DDBJ whole genome shotgun (WGS) entry which is preliminary data.</text>
</comment>
<gene>
    <name evidence="16" type="ORF">C2845_PM08G06500</name>
</gene>
<dbReference type="Pfam" id="PF00394">
    <property type="entry name" value="Cu-oxidase"/>
    <property type="match status" value="1"/>
</dbReference>
<evidence type="ECO:0000256" key="5">
    <source>
        <dbReference type="ARBA" id="ARBA00022729"/>
    </source>
</evidence>
<keyword evidence="17" id="KW-1185">Reference proteome</keyword>
<comment type="function">
    <text evidence="11">Multicopper oxidase that may play a role in the maintenance of inorganic phosphate homeostasis.</text>
</comment>
<keyword evidence="7" id="KW-0560">Oxidoreductase</keyword>
<dbReference type="GO" id="GO:0016491">
    <property type="term" value="F:oxidoreductase activity"/>
    <property type="evidence" value="ECO:0007669"/>
    <property type="project" value="UniProtKB-KW"/>
</dbReference>
<dbReference type="GO" id="GO:0005507">
    <property type="term" value="F:copper ion binding"/>
    <property type="evidence" value="ECO:0007669"/>
    <property type="project" value="InterPro"/>
</dbReference>
<evidence type="ECO:0000256" key="9">
    <source>
        <dbReference type="ARBA" id="ARBA00023136"/>
    </source>
</evidence>
<evidence type="ECO:0000256" key="2">
    <source>
        <dbReference type="ARBA" id="ARBA00004406"/>
    </source>
</evidence>
<feature type="region of interest" description="Disordered" evidence="12">
    <location>
        <begin position="344"/>
        <end position="367"/>
    </location>
</feature>
<comment type="cofactor">
    <cofactor evidence="1">
        <name>Cu cation</name>
        <dbReference type="ChEBI" id="CHEBI:23378"/>
    </cofactor>
</comment>
<evidence type="ECO:0000256" key="10">
    <source>
        <dbReference type="ARBA" id="ARBA00023180"/>
    </source>
</evidence>
<evidence type="ECO:0000259" key="14">
    <source>
        <dbReference type="Pfam" id="PF07731"/>
    </source>
</evidence>
<evidence type="ECO:0000256" key="11">
    <source>
        <dbReference type="ARBA" id="ARBA00037077"/>
    </source>
</evidence>
<accession>A0A3L6R573</accession>
<feature type="domain" description="Plastocyanin-like" evidence="14">
    <location>
        <begin position="402"/>
        <end position="525"/>
    </location>
</feature>
<evidence type="ECO:0000313" key="16">
    <source>
        <dbReference type="EMBL" id="RLM94023.1"/>
    </source>
</evidence>
<dbReference type="Pfam" id="PF07732">
    <property type="entry name" value="Cu-oxidase_3"/>
    <property type="match status" value="1"/>
</dbReference>
<dbReference type="Gene3D" id="2.60.40.420">
    <property type="entry name" value="Cupredoxins - blue copper proteins"/>
    <property type="match status" value="3"/>
</dbReference>
<dbReference type="EMBL" id="PQIB02000010">
    <property type="protein sequence ID" value="RLM94023.1"/>
    <property type="molecule type" value="Genomic_DNA"/>
</dbReference>
<protein>
    <recommendedName>
        <fullName evidence="18">Multicopper oxidase LPR1-like</fullName>
    </recommendedName>
</protein>
<dbReference type="STRING" id="4540.A0A3L6R573"/>
<dbReference type="OrthoDB" id="262547at2759"/>
<dbReference type="SUPFAM" id="SSF49503">
    <property type="entry name" value="Cupredoxins"/>
    <property type="match status" value="3"/>
</dbReference>
<keyword evidence="4" id="KW-0479">Metal-binding</keyword>
<comment type="subcellular location">
    <subcellularLocation>
        <location evidence="2">Endoplasmic reticulum membrane</location>
        <topology evidence="2">Peripheral membrane protein</topology>
    </subcellularLocation>
</comment>
<dbReference type="InterPro" id="IPR011706">
    <property type="entry name" value="Cu-oxidase_C"/>
</dbReference>
<evidence type="ECO:0000256" key="4">
    <source>
        <dbReference type="ARBA" id="ARBA00022723"/>
    </source>
</evidence>
<dbReference type="GO" id="GO:0005789">
    <property type="term" value="C:endoplasmic reticulum membrane"/>
    <property type="evidence" value="ECO:0007669"/>
    <property type="project" value="UniProtKB-SubCell"/>
</dbReference>
<evidence type="ECO:0000256" key="12">
    <source>
        <dbReference type="SAM" id="MobiDB-lite"/>
    </source>
</evidence>
<dbReference type="InterPro" id="IPR052152">
    <property type="entry name" value="LPR1/LPR2"/>
</dbReference>
<evidence type="ECO:0000259" key="15">
    <source>
        <dbReference type="Pfam" id="PF07732"/>
    </source>
</evidence>
<reference evidence="17" key="1">
    <citation type="journal article" date="2019" name="Nat. Commun.">
        <title>The genome of broomcorn millet.</title>
        <authorList>
            <person name="Zou C."/>
            <person name="Miki D."/>
            <person name="Li D."/>
            <person name="Tang Q."/>
            <person name="Xiao L."/>
            <person name="Rajput S."/>
            <person name="Deng P."/>
            <person name="Jia W."/>
            <person name="Huang R."/>
            <person name="Zhang M."/>
            <person name="Sun Y."/>
            <person name="Hu J."/>
            <person name="Fu X."/>
            <person name="Schnable P.S."/>
            <person name="Li F."/>
            <person name="Zhang H."/>
            <person name="Feng B."/>
            <person name="Zhu X."/>
            <person name="Liu R."/>
            <person name="Schnable J.C."/>
            <person name="Zhu J.-K."/>
            <person name="Zhang H."/>
        </authorList>
    </citation>
    <scope>NUCLEOTIDE SEQUENCE [LARGE SCALE GENOMIC DNA]</scope>
</reference>
<dbReference type="Pfam" id="PF07731">
    <property type="entry name" value="Cu-oxidase_2"/>
    <property type="match status" value="1"/>
</dbReference>
<evidence type="ECO:0008006" key="18">
    <source>
        <dbReference type="Google" id="ProtNLM"/>
    </source>
</evidence>
<evidence type="ECO:0000256" key="7">
    <source>
        <dbReference type="ARBA" id="ARBA00023002"/>
    </source>
</evidence>
<evidence type="ECO:0000256" key="1">
    <source>
        <dbReference type="ARBA" id="ARBA00001935"/>
    </source>
</evidence>
<keyword evidence="10" id="KW-0325">Glycoprotein</keyword>
<organism evidence="16 17">
    <name type="scientific">Panicum miliaceum</name>
    <name type="common">Proso millet</name>
    <name type="synonym">Broomcorn millet</name>
    <dbReference type="NCBI Taxonomy" id="4540"/>
    <lineage>
        <taxon>Eukaryota</taxon>
        <taxon>Viridiplantae</taxon>
        <taxon>Streptophyta</taxon>
        <taxon>Embryophyta</taxon>
        <taxon>Tracheophyta</taxon>
        <taxon>Spermatophyta</taxon>
        <taxon>Magnoliopsida</taxon>
        <taxon>Liliopsida</taxon>
        <taxon>Poales</taxon>
        <taxon>Poaceae</taxon>
        <taxon>PACMAD clade</taxon>
        <taxon>Panicoideae</taxon>
        <taxon>Panicodae</taxon>
        <taxon>Paniceae</taxon>
        <taxon>Panicinae</taxon>
        <taxon>Panicum</taxon>
        <taxon>Panicum sect. Panicum</taxon>
    </lineage>
</organism>
<evidence type="ECO:0000313" key="17">
    <source>
        <dbReference type="Proteomes" id="UP000275267"/>
    </source>
</evidence>
<dbReference type="GO" id="GO:0016036">
    <property type="term" value="P:cellular response to phosphate starvation"/>
    <property type="evidence" value="ECO:0007669"/>
    <property type="project" value="InterPro"/>
</dbReference>
<evidence type="ECO:0000256" key="8">
    <source>
        <dbReference type="ARBA" id="ARBA00023008"/>
    </source>
</evidence>
<dbReference type="PANTHER" id="PTHR48461">
    <property type="entry name" value="MULTICOPPER OXIDASE LPR1-LIKE"/>
    <property type="match status" value="1"/>
</dbReference>
<name>A0A3L6R573_PANMI</name>
<keyword evidence="8" id="KW-0186">Copper</keyword>
<dbReference type="InterPro" id="IPR011707">
    <property type="entry name" value="Cu-oxidase-like_N"/>
</dbReference>
<keyword evidence="9" id="KW-0472">Membrane</keyword>
<dbReference type="PANTHER" id="PTHR48461:SF1">
    <property type="entry name" value="MULTICOPPER OXIDASE LPR1-LIKE"/>
    <property type="match status" value="1"/>
</dbReference>
<dbReference type="InterPro" id="IPR008972">
    <property type="entry name" value="Cupredoxin"/>
</dbReference>
<comment type="similarity">
    <text evidence="3">Belongs to the multicopper oxidase family.</text>
</comment>
<feature type="region of interest" description="Disordered" evidence="12">
    <location>
        <begin position="1"/>
        <end position="25"/>
    </location>
</feature>